<protein>
    <submittedName>
        <fullName evidence="1">Uncharacterized protein</fullName>
    </submittedName>
</protein>
<dbReference type="KEGG" id="cci:CC1G_12127"/>
<accession>A8PAY8</accession>
<comment type="caution">
    <text evidence="1">The sequence shown here is derived from an EMBL/GenBank/DDBJ whole genome shotgun (WGS) entry which is preliminary data.</text>
</comment>
<sequence>MSTKERLPPEIICTILDILGSEGNPAHGLDIYGALSCRPRFERSWNAILNAALVCRDWRLYLLPKIFSPITPPQIETMARLEGLDAILQDNDSLAACITSLHLDMYPYRTRVMPSKEERSACERTIVSILLKLADHLLDLEITDLCLFSPKLPSDNVPKTCRDIIARGRLRSFTTHSLQDIHFIANLLSILPSTLSYVVLHSSALRLATATTHSSTISNRARNCILPNATTILVQVSYEHMTQERQDGPREILAQREALRTCAPKLYRLVLRQIHSNVEPERCPPICYSDRITHLDILMSIDGDKPLEDSAYHDPDDRVNIETTLALGDGLSNLQQLTLVLQRTDTEEMDKMLALFDVEPTPRPPEPLGFDELQRILQACTDWERLDRLLPPHRFPKLSKLVVDIKTFGFDSASAAEYEGWLTETMIGLRSRSIRISVAF</sequence>
<dbReference type="InParanoid" id="A8PAY8"/>
<dbReference type="EMBL" id="AACS02000004">
    <property type="protein sequence ID" value="EAU81746.2"/>
    <property type="molecule type" value="Genomic_DNA"/>
</dbReference>
<dbReference type="HOGENOM" id="CLU_050712_0_0_1"/>
<dbReference type="GeneID" id="6016695"/>
<evidence type="ECO:0000313" key="1">
    <source>
        <dbReference type="EMBL" id="EAU81746.2"/>
    </source>
</evidence>
<evidence type="ECO:0000313" key="2">
    <source>
        <dbReference type="Proteomes" id="UP000001861"/>
    </source>
</evidence>
<keyword evidence="2" id="KW-1185">Reference proteome</keyword>
<name>A8PAY8_COPC7</name>
<dbReference type="Proteomes" id="UP000001861">
    <property type="component" value="Unassembled WGS sequence"/>
</dbReference>
<proteinExistence type="predicted"/>
<gene>
    <name evidence="1" type="ORF">CC1G_12127</name>
</gene>
<organism evidence="1 2">
    <name type="scientific">Coprinopsis cinerea (strain Okayama-7 / 130 / ATCC MYA-4618 / FGSC 9003)</name>
    <name type="common">Inky cap fungus</name>
    <name type="synonym">Hormographiella aspergillata</name>
    <dbReference type="NCBI Taxonomy" id="240176"/>
    <lineage>
        <taxon>Eukaryota</taxon>
        <taxon>Fungi</taxon>
        <taxon>Dikarya</taxon>
        <taxon>Basidiomycota</taxon>
        <taxon>Agaricomycotina</taxon>
        <taxon>Agaricomycetes</taxon>
        <taxon>Agaricomycetidae</taxon>
        <taxon>Agaricales</taxon>
        <taxon>Agaricineae</taxon>
        <taxon>Psathyrellaceae</taxon>
        <taxon>Coprinopsis</taxon>
    </lineage>
</organism>
<dbReference type="VEuPathDB" id="FungiDB:CC1G_12127"/>
<reference evidence="1 2" key="1">
    <citation type="journal article" date="2010" name="Proc. Natl. Acad. Sci. U.S.A.">
        <title>Insights into evolution of multicellular fungi from the assembled chromosomes of the mushroom Coprinopsis cinerea (Coprinus cinereus).</title>
        <authorList>
            <person name="Stajich J.E."/>
            <person name="Wilke S.K."/>
            <person name="Ahren D."/>
            <person name="Au C.H."/>
            <person name="Birren B.W."/>
            <person name="Borodovsky M."/>
            <person name="Burns C."/>
            <person name="Canback B."/>
            <person name="Casselton L.A."/>
            <person name="Cheng C.K."/>
            <person name="Deng J."/>
            <person name="Dietrich F.S."/>
            <person name="Fargo D.C."/>
            <person name="Farman M.L."/>
            <person name="Gathman A.C."/>
            <person name="Goldberg J."/>
            <person name="Guigo R."/>
            <person name="Hoegger P.J."/>
            <person name="Hooker J.B."/>
            <person name="Huggins A."/>
            <person name="James T.Y."/>
            <person name="Kamada T."/>
            <person name="Kilaru S."/>
            <person name="Kodira C."/>
            <person name="Kues U."/>
            <person name="Kupfer D."/>
            <person name="Kwan H.S."/>
            <person name="Lomsadze A."/>
            <person name="Li W."/>
            <person name="Lilly W.W."/>
            <person name="Ma L.J."/>
            <person name="Mackey A.J."/>
            <person name="Manning G."/>
            <person name="Martin F."/>
            <person name="Muraguchi H."/>
            <person name="Natvig D.O."/>
            <person name="Palmerini H."/>
            <person name="Ramesh M.A."/>
            <person name="Rehmeyer C.J."/>
            <person name="Roe B.A."/>
            <person name="Shenoy N."/>
            <person name="Stanke M."/>
            <person name="Ter-Hovhannisyan V."/>
            <person name="Tunlid A."/>
            <person name="Velagapudi R."/>
            <person name="Vision T.J."/>
            <person name="Zeng Q."/>
            <person name="Zolan M.E."/>
            <person name="Pukkila P.J."/>
        </authorList>
    </citation>
    <scope>NUCLEOTIDE SEQUENCE [LARGE SCALE GENOMIC DNA]</scope>
    <source>
        <strain evidence="2">Okayama-7 / 130 / ATCC MYA-4618 / FGSC 9003</strain>
    </source>
</reference>
<dbReference type="AlphaFoldDB" id="A8PAY8"/>
<dbReference type="RefSeq" id="XP_001840073.2">
    <property type="nucleotide sequence ID" value="XM_001840021.2"/>
</dbReference>